<organism evidence="3 4">
    <name type="scientific">Hydrogenophaga atypica</name>
    <dbReference type="NCBI Taxonomy" id="249409"/>
    <lineage>
        <taxon>Bacteria</taxon>
        <taxon>Pseudomonadati</taxon>
        <taxon>Pseudomonadota</taxon>
        <taxon>Betaproteobacteria</taxon>
        <taxon>Burkholderiales</taxon>
        <taxon>Comamonadaceae</taxon>
        <taxon>Hydrogenophaga</taxon>
    </lineage>
</organism>
<dbReference type="SUPFAM" id="SSF88723">
    <property type="entry name" value="PIN domain-like"/>
    <property type="match status" value="1"/>
</dbReference>
<dbReference type="InterPro" id="IPR002716">
    <property type="entry name" value="PIN_dom"/>
</dbReference>
<sequence length="172" mass="18293">MPADALPADAAAGPPQGGVSPLGGQRPHAVGRVGAPLVIDTNVALDLLVFKDASTTALWDALQTGRVRWIATRAMRDELERVLGYPKLAARIAFHQCDTSTVLAAMDGLCDQVADAPKAPVTCTDADDQKFIDLALAHRAQLLSKDHHITRMRKRLAALGVSTSVTWNPVVV</sequence>
<proteinExistence type="predicted"/>
<dbReference type="EMBL" id="JBHTCA010000005">
    <property type="protein sequence ID" value="MFC7409183.1"/>
    <property type="molecule type" value="Genomic_DNA"/>
</dbReference>
<feature type="region of interest" description="Disordered" evidence="1">
    <location>
        <begin position="1"/>
        <end position="26"/>
    </location>
</feature>
<dbReference type="Proteomes" id="UP001596501">
    <property type="component" value="Unassembled WGS sequence"/>
</dbReference>
<dbReference type="RefSeq" id="WP_382222522.1">
    <property type="nucleotide sequence ID" value="NZ_JBHTCA010000005.1"/>
</dbReference>
<dbReference type="PANTHER" id="PTHR34610:SF3">
    <property type="entry name" value="SSL7007 PROTEIN"/>
    <property type="match status" value="1"/>
</dbReference>
<comment type="caution">
    <text evidence="3">The sequence shown here is derived from an EMBL/GenBank/DDBJ whole genome shotgun (WGS) entry which is preliminary data.</text>
</comment>
<accession>A0ABW2QKT8</accession>
<evidence type="ECO:0000256" key="1">
    <source>
        <dbReference type="SAM" id="MobiDB-lite"/>
    </source>
</evidence>
<evidence type="ECO:0000313" key="3">
    <source>
        <dbReference type="EMBL" id="MFC7409183.1"/>
    </source>
</evidence>
<feature type="compositionally biased region" description="Low complexity" evidence="1">
    <location>
        <begin position="1"/>
        <end position="14"/>
    </location>
</feature>
<feature type="domain" description="PIN" evidence="2">
    <location>
        <begin position="37"/>
        <end position="143"/>
    </location>
</feature>
<dbReference type="Pfam" id="PF13470">
    <property type="entry name" value="PIN_3"/>
    <property type="match status" value="1"/>
</dbReference>
<protein>
    <submittedName>
        <fullName evidence="3">Toxin-antitoxin system toxin component, PIN family</fullName>
    </submittedName>
</protein>
<evidence type="ECO:0000259" key="2">
    <source>
        <dbReference type="Pfam" id="PF13470"/>
    </source>
</evidence>
<keyword evidence="4" id="KW-1185">Reference proteome</keyword>
<name>A0ABW2QKT8_9BURK</name>
<gene>
    <name evidence="3" type="ORF">ACFQPB_09955</name>
</gene>
<dbReference type="PANTHER" id="PTHR34610">
    <property type="entry name" value="SSL7007 PROTEIN"/>
    <property type="match status" value="1"/>
</dbReference>
<evidence type="ECO:0000313" key="4">
    <source>
        <dbReference type="Proteomes" id="UP001596501"/>
    </source>
</evidence>
<dbReference type="InterPro" id="IPR002850">
    <property type="entry name" value="PIN_toxin-like"/>
</dbReference>
<reference evidence="4" key="1">
    <citation type="journal article" date="2019" name="Int. J. Syst. Evol. Microbiol.">
        <title>The Global Catalogue of Microorganisms (GCM) 10K type strain sequencing project: providing services to taxonomists for standard genome sequencing and annotation.</title>
        <authorList>
            <consortium name="The Broad Institute Genomics Platform"/>
            <consortium name="The Broad Institute Genome Sequencing Center for Infectious Disease"/>
            <person name="Wu L."/>
            <person name="Ma J."/>
        </authorList>
    </citation>
    <scope>NUCLEOTIDE SEQUENCE [LARGE SCALE GENOMIC DNA]</scope>
    <source>
        <strain evidence="4">CGMCC 1.12371</strain>
    </source>
</reference>
<dbReference type="InterPro" id="IPR029060">
    <property type="entry name" value="PIN-like_dom_sf"/>
</dbReference>
<dbReference type="NCBIfam" id="TIGR00305">
    <property type="entry name" value="putative toxin-antitoxin system toxin component, PIN family"/>
    <property type="match status" value="1"/>
</dbReference>